<dbReference type="OrthoDB" id="7188405at2"/>
<sequence>MRRIVCSALLACFLVAPAVAGQDHPELLLGLNTDFENQQIVIEVASSGCTVKQDFRAEYKDATLTFFRLRRDDCKAMPRKIPIRFSLEELELSAHQPFSLGNPIVVNENFAGQWLRP</sequence>
<feature type="chain" id="PRO_5012430825" evidence="1">
    <location>
        <begin position="21"/>
        <end position="117"/>
    </location>
</feature>
<gene>
    <name evidence="2" type="ORF">A7E75_03060</name>
</gene>
<evidence type="ECO:0000256" key="1">
    <source>
        <dbReference type="SAM" id="SignalP"/>
    </source>
</evidence>
<evidence type="ECO:0000313" key="2">
    <source>
        <dbReference type="EMBL" id="APG24124.1"/>
    </source>
</evidence>
<dbReference type="RefSeq" id="WP_072285941.1">
    <property type="nucleotide sequence ID" value="NZ_CP015455.1"/>
</dbReference>
<protein>
    <submittedName>
        <fullName evidence="2">Uncharacterized protein</fullName>
    </submittedName>
</protein>
<dbReference type="Proteomes" id="UP000182264">
    <property type="component" value="Chromosome"/>
</dbReference>
<keyword evidence="3" id="KW-1185">Reference proteome</keyword>
<evidence type="ECO:0000313" key="3">
    <source>
        <dbReference type="Proteomes" id="UP000182264"/>
    </source>
</evidence>
<name>A0A1L3GDU3_SYNAC</name>
<dbReference type="AlphaFoldDB" id="A0A1L3GDU3"/>
<dbReference type="KEGG" id="pace:A6070_11685"/>
<organism evidence="2 3">
    <name type="scientific">Syntrophotalea acetylenica</name>
    <name type="common">Pelobacter acetylenicus</name>
    <dbReference type="NCBI Taxonomy" id="29542"/>
    <lineage>
        <taxon>Bacteria</taxon>
        <taxon>Pseudomonadati</taxon>
        <taxon>Thermodesulfobacteriota</taxon>
        <taxon>Desulfuromonadia</taxon>
        <taxon>Desulfuromonadales</taxon>
        <taxon>Syntrophotaleaceae</taxon>
        <taxon>Syntrophotalea</taxon>
    </lineage>
</organism>
<feature type="signal peptide" evidence="1">
    <location>
        <begin position="1"/>
        <end position="20"/>
    </location>
</feature>
<keyword evidence="1" id="KW-0732">Signal</keyword>
<dbReference type="EMBL" id="CP015518">
    <property type="protein sequence ID" value="APG24124.1"/>
    <property type="molecule type" value="Genomic_DNA"/>
</dbReference>
<proteinExistence type="predicted"/>
<accession>A0A1L3GDU3</accession>
<reference evidence="2 3" key="1">
    <citation type="journal article" date="2017" name="Genome Announc.">
        <title>Complete Genome Sequences of Two Acetylene-Fermenting Pelobacter acetylenicus Strains.</title>
        <authorList>
            <person name="Sutton J.M."/>
            <person name="Baesman S.M."/>
            <person name="Fierst J.L."/>
            <person name="Poret-Peterson A.T."/>
            <person name="Oremland R.S."/>
            <person name="Dunlap D.S."/>
            <person name="Akob D.M."/>
        </authorList>
    </citation>
    <scope>NUCLEOTIDE SEQUENCE [LARGE SCALE GENOMIC DNA]</scope>
    <source>
        <strain evidence="2 3">DSM 3247</strain>
    </source>
</reference>
<dbReference type="STRING" id="29542.A6070_11685"/>